<dbReference type="EMBL" id="MLYO01000054">
    <property type="protein sequence ID" value="OIJ98505.1"/>
    <property type="molecule type" value="Genomic_DNA"/>
</dbReference>
<feature type="region of interest" description="Disordered" evidence="1">
    <location>
        <begin position="33"/>
        <end position="66"/>
    </location>
</feature>
<sequence length="66" mass="7071">MAADRAALDDGHRGRPAIPAVRCSYGVDAALGNHHVTPTETHERYAAPEYRNDADDGTRGAGQDRP</sequence>
<reference evidence="2 3" key="1">
    <citation type="submission" date="2016-10" db="EMBL/GenBank/DDBJ databases">
        <title>Genome sequence of Streptomyces sp. MUSC 1.</title>
        <authorList>
            <person name="Lee L.-H."/>
            <person name="Ser H.-L."/>
            <person name="Law J.W.-F."/>
        </authorList>
    </citation>
    <scope>NUCLEOTIDE SEQUENCE [LARGE SCALE GENOMIC DNA]</scope>
    <source>
        <strain evidence="2 3">MUSC 1</strain>
    </source>
</reference>
<gene>
    <name evidence="2" type="ORF">BIV23_29560</name>
</gene>
<keyword evidence="3" id="KW-1185">Reference proteome</keyword>
<accession>A0A1S2PYR4</accession>
<evidence type="ECO:0000313" key="3">
    <source>
        <dbReference type="Proteomes" id="UP000179642"/>
    </source>
</evidence>
<dbReference type="Proteomes" id="UP000179642">
    <property type="component" value="Unassembled WGS sequence"/>
</dbReference>
<evidence type="ECO:0000313" key="2">
    <source>
        <dbReference type="EMBL" id="OIJ98505.1"/>
    </source>
</evidence>
<protein>
    <submittedName>
        <fullName evidence="2">Uncharacterized protein</fullName>
    </submittedName>
</protein>
<dbReference type="AlphaFoldDB" id="A0A1S2PYR4"/>
<evidence type="ECO:0000256" key="1">
    <source>
        <dbReference type="SAM" id="MobiDB-lite"/>
    </source>
</evidence>
<comment type="caution">
    <text evidence="2">The sequence shown here is derived from an EMBL/GenBank/DDBJ whole genome shotgun (WGS) entry which is preliminary data.</text>
</comment>
<feature type="compositionally biased region" description="Basic and acidic residues" evidence="1">
    <location>
        <begin position="40"/>
        <end position="66"/>
    </location>
</feature>
<proteinExistence type="predicted"/>
<name>A0A1S2PYR4_9ACTN</name>
<organism evidence="2 3">
    <name type="scientific">Streptomyces monashensis</name>
    <dbReference type="NCBI Taxonomy" id="1678012"/>
    <lineage>
        <taxon>Bacteria</taxon>
        <taxon>Bacillati</taxon>
        <taxon>Actinomycetota</taxon>
        <taxon>Actinomycetes</taxon>
        <taxon>Kitasatosporales</taxon>
        <taxon>Streptomycetaceae</taxon>
        <taxon>Streptomyces</taxon>
    </lineage>
</organism>